<feature type="region of interest" description="Disordered" evidence="1">
    <location>
        <begin position="134"/>
        <end position="210"/>
    </location>
</feature>
<dbReference type="OrthoDB" id="3796252at2759"/>
<evidence type="ECO:0000256" key="1">
    <source>
        <dbReference type="SAM" id="MobiDB-lite"/>
    </source>
</evidence>
<accession>A0A9P6G8I7</accession>
<feature type="compositionally biased region" description="Acidic residues" evidence="1">
    <location>
        <begin position="195"/>
        <end position="206"/>
    </location>
</feature>
<evidence type="ECO:0000313" key="2">
    <source>
        <dbReference type="EMBL" id="KAF9731091.1"/>
    </source>
</evidence>
<reference evidence="2" key="1">
    <citation type="journal article" date="2020" name="Mol. Plant Microbe Interact.">
        <title>Genome Sequence of the Biocontrol Agent Coniothyrium minitans strain Conio (IMI 134523).</title>
        <authorList>
            <person name="Patel D."/>
            <person name="Shittu T.A."/>
            <person name="Baroncelli R."/>
            <person name="Muthumeenakshi S."/>
            <person name="Osborne T.H."/>
            <person name="Janganan T.K."/>
            <person name="Sreenivasaprasad S."/>
        </authorList>
    </citation>
    <scope>NUCLEOTIDE SEQUENCE</scope>
    <source>
        <strain evidence="2">Conio</strain>
    </source>
</reference>
<feature type="compositionally biased region" description="Basic and acidic residues" evidence="1">
    <location>
        <begin position="182"/>
        <end position="194"/>
    </location>
</feature>
<dbReference type="EMBL" id="WJXW01000013">
    <property type="protein sequence ID" value="KAF9731091.1"/>
    <property type="molecule type" value="Genomic_DNA"/>
</dbReference>
<feature type="compositionally biased region" description="Acidic residues" evidence="1">
    <location>
        <begin position="134"/>
        <end position="144"/>
    </location>
</feature>
<sequence>MARLNPNPASAPAHAPSPRACSAPVPASAGLESTYTPSSPTSSRAKGSQTSSGDVRAGAEQEEEREQIGASSRSLLDECRKDKHRPRLIIARVSRAASNLTLRKKRSPRKQTCTPDLAGIYPFLENVVVVEVPEDSESDADSEREEGVGYENDRGREAYMGCGGGEESSLFETEVEGQTQRGEQKSDAEKKDSEEDKSEDEDEDAGDSAYGSFNIELPEAACPTFITREDSLWTYSAICAWRDAVCAGPPSPSKALPSINVRKRLTPRTLGKSPGKRLLTF</sequence>
<evidence type="ECO:0000313" key="3">
    <source>
        <dbReference type="Proteomes" id="UP000756921"/>
    </source>
</evidence>
<dbReference type="AlphaFoldDB" id="A0A9P6G8I7"/>
<protein>
    <submittedName>
        <fullName evidence="2">Uncharacterized protein</fullName>
    </submittedName>
</protein>
<keyword evidence="3" id="KW-1185">Reference proteome</keyword>
<feature type="compositionally biased region" description="Polar residues" evidence="1">
    <location>
        <begin position="44"/>
        <end position="53"/>
    </location>
</feature>
<proteinExistence type="predicted"/>
<dbReference type="Proteomes" id="UP000756921">
    <property type="component" value="Unassembled WGS sequence"/>
</dbReference>
<name>A0A9P6G8I7_9PLEO</name>
<feature type="compositionally biased region" description="Basic and acidic residues" evidence="1">
    <location>
        <begin position="145"/>
        <end position="157"/>
    </location>
</feature>
<comment type="caution">
    <text evidence="2">The sequence shown here is derived from an EMBL/GenBank/DDBJ whole genome shotgun (WGS) entry which is preliminary data.</text>
</comment>
<gene>
    <name evidence="2" type="ORF">PMIN01_11050</name>
</gene>
<organism evidence="2 3">
    <name type="scientific">Paraphaeosphaeria minitans</name>
    <dbReference type="NCBI Taxonomy" id="565426"/>
    <lineage>
        <taxon>Eukaryota</taxon>
        <taxon>Fungi</taxon>
        <taxon>Dikarya</taxon>
        <taxon>Ascomycota</taxon>
        <taxon>Pezizomycotina</taxon>
        <taxon>Dothideomycetes</taxon>
        <taxon>Pleosporomycetidae</taxon>
        <taxon>Pleosporales</taxon>
        <taxon>Massarineae</taxon>
        <taxon>Didymosphaeriaceae</taxon>
        <taxon>Paraphaeosphaeria</taxon>
    </lineage>
</organism>
<feature type="compositionally biased region" description="Low complexity" evidence="1">
    <location>
        <begin position="33"/>
        <end position="43"/>
    </location>
</feature>
<feature type="region of interest" description="Disordered" evidence="1">
    <location>
        <begin position="1"/>
        <end position="81"/>
    </location>
</feature>
<feature type="compositionally biased region" description="Low complexity" evidence="1">
    <location>
        <begin position="1"/>
        <end position="24"/>
    </location>
</feature>